<evidence type="ECO:0000256" key="1">
    <source>
        <dbReference type="ARBA" id="ARBA00001947"/>
    </source>
</evidence>
<evidence type="ECO:0000256" key="6">
    <source>
        <dbReference type="ARBA" id="ARBA00022729"/>
    </source>
</evidence>
<keyword evidence="5" id="KW-0479">Metal-binding</keyword>
<dbReference type="PANTHER" id="PTHR13062">
    <property type="entry name" value="COLLAGENASE"/>
    <property type="match status" value="1"/>
</dbReference>
<dbReference type="InterPro" id="IPR048665">
    <property type="entry name" value="InhA-like_VEG"/>
</dbReference>
<accession>R1GXC0</accession>
<evidence type="ECO:0000256" key="4">
    <source>
        <dbReference type="ARBA" id="ARBA00022670"/>
    </source>
</evidence>
<feature type="domain" description="PKD" evidence="13">
    <location>
        <begin position="873"/>
        <end position="920"/>
    </location>
</feature>
<organism evidence="14 15">
    <name type="scientific">Grimontia indica</name>
    <dbReference type="NCBI Taxonomy" id="1056512"/>
    <lineage>
        <taxon>Bacteria</taxon>
        <taxon>Pseudomonadati</taxon>
        <taxon>Pseudomonadota</taxon>
        <taxon>Gammaproteobacteria</taxon>
        <taxon>Vibrionales</taxon>
        <taxon>Vibrionaceae</taxon>
        <taxon>Grimontia</taxon>
    </lineage>
</organism>
<keyword evidence="7" id="KW-0378">Hydrolase</keyword>
<evidence type="ECO:0000259" key="13">
    <source>
        <dbReference type="PROSITE" id="PS50093"/>
    </source>
</evidence>
<dbReference type="AlphaFoldDB" id="R1GXC0"/>
<keyword evidence="8" id="KW-0862">Zinc</keyword>
<feature type="signal peptide" evidence="12">
    <location>
        <begin position="1"/>
        <end position="23"/>
    </location>
</feature>
<dbReference type="Pfam" id="PF05547">
    <property type="entry name" value="Peptidase_M6"/>
    <property type="match status" value="1"/>
</dbReference>
<dbReference type="PANTHER" id="PTHR13062:SF12">
    <property type="entry name" value="ALPHA-2-MACROGLOBULIN DOMAIN-CONTAINING PROTEIN"/>
    <property type="match status" value="1"/>
</dbReference>
<dbReference type="MEROPS" id="M06.002"/>
<comment type="subcellular location">
    <subcellularLocation>
        <location evidence="2">Secreted</location>
    </subcellularLocation>
</comment>
<evidence type="ECO:0000256" key="5">
    <source>
        <dbReference type="ARBA" id="ARBA00022723"/>
    </source>
</evidence>
<protein>
    <submittedName>
        <fullName evidence="14">Metalloprotease</fullName>
    </submittedName>
</protein>
<evidence type="ECO:0000256" key="10">
    <source>
        <dbReference type="ARBA" id="ARBA00023026"/>
    </source>
</evidence>
<evidence type="ECO:0000256" key="12">
    <source>
        <dbReference type="SAM" id="SignalP"/>
    </source>
</evidence>
<evidence type="ECO:0000256" key="11">
    <source>
        <dbReference type="ARBA" id="ARBA00023049"/>
    </source>
</evidence>
<feature type="chain" id="PRO_5004361128" evidence="12">
    <location>
        <begin position="24"/>
        <end position="927"/>
    </location>
</feature>
<evidence type="ECO:0000313" key="15">
    <source>
        <dbReference type="Proteomes" id="UP000011223"/>
    </source>
</evidence>
<reference evidence="14 15" key="1">
    <citation type="journal article" date="2014" name="PLoS ONE">
        <title>Grimontia indica AK16(T), sp. nov., Isolated from a Seawater Sample Reports the Presence of Pathogenic Genes Similar to Vibrio Genus.</title>
        <authorList>
            <person name="Singh A."/>
            <person name="Vaidya B."/>
            <person name="Khatri I."/>
            <person name="Srinivas T.N."/>
            <person name="Subramanian S."/>
            <person name="Korpole S."/>
            <person name="Pinnaka A.K."/>
        </authorList>
    </citation>
    <scope>NUCLEOTIDE SEQUENCE [LARGE SCALE GENOMIC DNA]</scope>
    <source>
        <strain evidence="14 15">AK16</strain>
    </source>
</reference>
<evidence type="ECO:0000256" key="7">
    <source>
        <dbReference type="ARBA" id="ARBA00022801"/>
    </source>
</evidence>
<name>R1GXC0_9GAMM</name>
<keyword evidence="4" id="KW-0645">Protease</keyword>
<dbReference type="Gene3D" id="2.60.40.10">
    <property type="entry name" value="Immunoglobulins"/>
    <property type="match status" value="2"/>
</dbReference>
<evidence type="ECO:0000313" key="14">
    <source>
        <dbReference type="EMBL" id="EOD80704.1"/>
    </source>
</evidence>
<dbReference type="RefSeq" id="WP_002537227.1">
    <property type="nucleotide sequence ID" value="NZ_ANFM02000011.1"/>
</dbReference>
<evidence type="ECO:0000256" key="2">
    <source>
        <dbReference type="ARBA" id="ARBA00004613"/>
    </source>
</evidence>
<dbReference type="InterPro" id="IPR008757">
    <property type="entry name" value="Peptidase_M6-like_domain"/>
</dbReference>
<dbReference type="PIRSF" id="PIRSF007519">
    <property type="entry name" value="Protease_InhA"/>
    <property type="match status" value="1"/>
</dbReference>
<dbReference type="GO" id="GO:0008237">
    <property type="term" value="F:metallopeptidase activity"/>
    <property type="evidence" value="ECO:0007669"/>
    <property type="project" value="UniProtKB-KW"/>
</dbReference>
<evidence type="ECO:0000256" key="3">
    <source>
        <dbReference type="ARBA" id="ARBA00022525"/>
    </source>
</evidence>
<keyword evidence="10" id="KW-0843">Virulence</keyword>
<dbReference type="Pfam" id="PF20773">
    <property type="entry name" value="InhA-like_MAM"/>
    <property type="match status" value="1"/>
</dbReference>
<dbReference type="InterPro" id="IPR013783">
    <property type="entry name" value="Ig-like_fold"/>
</dbReference>
<feature type="domain" description="PKD" evidence="13">
    <location>
        <begin position="774"/>
        <end position="838"/>
    </location>
</feature>
<proteinExistence type="predicted"/>
<dbReference type="GO" id="GO:0006508">
    <property type="term" value="P:proteolysis"/>
    <property type="evidence" value="ECO:0007669"/>
    <property type="project" value="UniProtKB-KW"/>
</dbReference>
<dbReference type="Proteomes" id="UP000011223">
    <property type="component" value="Unassembled WGS sequence"/>
</dbReference>
<dbReference type="SUPFAM" id="SSF55486">
    <property type="entry name" value="Metalloproteases ('zincins'), catalytic domain"/>
    <property type="match status" value="1"/>
</dbReference>
<dbReference type="InterPro" id="IPR022409">
    <property type="entry name" value="PKD/Chitinase_dom"/>
</dbReference>
<dbReference type="Pfam" id="PF20774">
    <property type="entry name" value="InhA-like_VEG"/>
    <property type="match status" value="1"/>
</dbReference>
<comment type="caution">
    <text evidence="14">The sequence shown here is derived from an EMBL/GenBank/DDBJ whole genome shotgun (WGS) entry which is preliminary data.</text>
</comment>
<dbReference type="EMBL" id="ANFM02000011">
    <property type="protein sequence ID" value="EOD80704.1"/>
    <property type="molecule type" value="Genomic_DNA"/>
</dbReference>
<evidence type="ECO:0000256" key="8">
    <source>
        <dbReference type="ARBA" id="ARBA00022833"/>
    </source>
</evidence>
<dbReference type="NCBIfam" id="TIGR03296">
    <property type="entry name" value="M6dom_TIGR03296"/>
    <property type="match status" value="1"/>
</dbReference>
<comment type="cofactor">
    <cofactor evidence="1">
        <name>Zn(2+)</name>
        <dbReference type="ChEBI" id="CHEBI:29105"/>
    </cofactor>
</comment>
<keyword evidence="15" id="KW-1185">Reference proteome</keyword>
<dbReference type="Pfam" id="PF18911">
    <property type="entry name" value="PKD_4"/>
    <property type="match status" value="2"/>
</dbReference>
<dbReference type="GO" id="GO:0046872">
    <property type="term" value="F:metal ion binding"/>
    <property type="evidence" value="ECO:0007669"/>
    <property type="project" value="UniProtKB-KW"/>
</dbReference>
<dbReference type="PROSITE" id="PS50093">
    <property type="entry name" value="PKD"/>
    <property type="match status" value="2"/>
</dbReference>
<dbReference type="InterPro" id="IPR012300">
    <property type="entry name" value="Pept_M6_InhA"/>
</dbReference>
<dbReference type="SUPFAM" id="SSF49299">
    <property type="entry name" value="PKD domain"/>
    <property type="match status" value="2"/>
</dbReference>
<sequence>MNNVKATSLLLLVSIAMAYQAHGQTPSDRAIVNEEKIIEYLRRTGVINNHSTKNEIERALSEYLNRSEPKDDGVFSKKSLELKHDVLARKESLSAPDQNKRALFSLLATSQRMDKVLGILIDFPDLPFDDNQLTPDLTDMYYESYPASHYQNLLFGDSYEGPDGNPLITMKAYYEKESGGSYSVDGLVAGWYRAKNPAAFYGARTDSGGSDINARALVMEALDALAKDPSINLADFDKEDRYDQDGDGDFFEPDGLIDHLMIFHSSVGEEAGGGAIGTDAIWSHRWSLSSVYELEGTDSGLGYWNGKYAAYDYTMQPIDAAAGVTAHEYAHDLGLPDEYDTRYSGRGEPVSAWSIMSSGSWAGKIPGSEPVAFSAWAKEFLFAKMGGSWLSPETYSLEDLAGNTKTVRLAETTENNDGTNHVRINLPGKRIPEIPPKQGQYQYYSGKGDDLHTSMSADISLPDAASIVLTFDSHYDVEPNYDFARVLIDGKAIPGNITTYEDPLGSGLVPAVHSYSKDHPDNVDGWVPATFDLSQFAGKDVTLTFEYITDGGWIEQGFYADNIQIIADGSALFSDDAEGESAFSLNGYTLNDGFGIYDHYYMLQWRSYADVDQGLKHLNRYGKVWQYEPGLVIWYADDSYSDNWVGQHPGYGWLGVVDADQSAVTWSKTGNAASTHYQIHDATFSLQDQFAGIDVSGEDVGSLIDDALNANAHFSDRNDYSNADQPDAGRNIPEYGLMISVVEQAEDNQFGIIEISLDDVAPLAGFEFEVDGYQVSFINQSTDREGPITAWFWDYGDGNTSNQTNPVHVYTQGGDYTVSLTVTDQFGQTHTITKTISLNLAPKADYDVLQFHKWALFISRSTDKDGSIKQHHWDFGDGTSFDTRNSIILHKYRKRGTYQTSLKVTDNDGASDRTEMTVTVKKISKGW</sequence>
<evidence type="ECO:0000256" key="9">
    <source>
        <dbReference type="ARBA" id="ARBA00022837"/>
    </source>
</evidence>
<dbReference type="GO" id="GO:0005576">
    <property type="term" value="C:extracellular region"/>
    <property type="evidence" value="ECO:0007669"/>
    <property type="project" value="UniProtKB-SubCell"/>
</dbReference>
<gene>
    <name evidence="14" type="ORF">D515_00329</name>
</gene>
<dbReference type="InterPro" id="IPR035986">
    <property type="entry name" value="PKD_dom_sf"/>
</dbReference>
<dbReference type="SMART" id="SM00089">
    <property type="entry name" value="PKD"/>
    <property type="match status" value="2"/>
</dbReference>
<dbReference type="CDD" id="cd00146">
    <property type="entry name" value="PKD"/>
    <property type="match status" value="2"/>
</dbReference>
<keyword evidence="6 12" id="KW-0732">Signal</keyword>
<keyword evidence="3" id="KW-0964">Secreted</keyword>
<keyword evidence="11 14" id="KW-0482">Metalloprotease</keyword>
<dbReference type="eggNOG" id="COG3291">
    <property type="taxonomic scope" value="Bacteria"/>
</dbReference>
<dbReference type="InterPro" id="IPR000601">
    <property type="entry name" value="PKD_dom"/>
</dbReference>
<dbReference type="eggNOG" id="COG4412">
    <property type="taxonomic scope" value="Bacteria"/>
</dbReference>
<keyword evidence="9" id="KW-0106">Calcium</keyword>